<dbReference type="RefSeq" id="XP_003337213.1">
    <property type="nucleotide sequence ID" value="XM_003337165.1"/>
</dbReference>
<accession>E3L8B9</accession>
<gene>
    <name evidence="1" type="ORF">PGTG_18573</name>
</gene>
<dbReference type="KEGG" id="pgr:PGTG_18573"/>
<dbReference type="InParanoid" id="E3L8B9"/>
<dbReference type="VEuPathDB" id="FungiDB:PGTG_18573"/>
<dbReference type="Proteomes" id="UP000008783">
    <property type="component" value="Unassembled WGS sequence"/>
</dbReference>
<evidence type="ECO:0000313" key="2">
    <source>
        <dbReference type="Proteomes" id="UP000008783"/>
    </source>
</evidence>
<organism evidence="1 2">
    <name type="scientific">Puccinia graminis f. sp. tritici (strain CRL 75-36-700-3 / race SCCL)</name>
    <name type="common">Black stem rust fungus</name>
    <dbReference type="NCBI Taxonomy" id="418459"/>
    <lineage>
        <taxon>Eukaryota</taxon>
        <taxon>Fungi</taxon>
        <taxon>Dikarya</taxon>
        <taxon>Basidiomycota</taxon>
        <taxon>Pucciniomycotina</taxon>
        <taxon>Pucciniomycetes</taxon>
        <taxon>Pucciniales</taxon>
        <taxon>Pucciniaceae</taxon>
        <taxon>Puccinia</taxon>
    </lineage>
</organism>
<reference evidence="2" key="2">
    <citation type="journal article" date="2011" name="Proc. Natl. Acad. Sci. U.S.A.">
        <title>Obligate biotrophy features unraveled by the genomic analysis of rust fungi.</title>
        <authorList>
            <person name="Duplessis S."/>
            <person name="Cuomo C.A."/>
            <person name="Lin Y.-C."/>
            <person name="Aerts A."/>
            <person name="Tisserant E."/>
            <person name="Veneault-Fourrey C."/>
            <person name="Joly D.L."/>
            <person name="Hacquard S."/>
            <person name="Amselem J."/>
            <person name="Cantarel B.L."/>
            <person name="Chiu R."/>
            <person name="Coutinho P.M."/>
            <person name="Feau N."/>
            <person name="Field M."/>
            <person name="Frey P."/>
            <person name="Gelhaye E."/>
            <person name="Goldberg J."/>
            <person name="Grabherr M.G."/>
            <person name="Kodira C.D."/>
            <person name="Kohler A."/>
            <person name="Kuees U."/>
            <person name="Lindquist E.A."/>
            <person name="Lucas S.M."/>
            <person name="Mago R."/>
            <person name="Mauceli E."/>
            <person name="Morin E."/>
            <person name="Murat C."/>
            <person name="Pangilinan J.L."/>
            <person name="Park R."/>
            <person name="Pearson M."/>
            <person name="Quesneville H."/>
            <person name="Rouhier N."/>
            <person name="Sakthikumar S."/>
            <person name="Salamov A.A."/>
            <person name="Schmutz J."/>
            <person name="Selles B."/>
            <person name="Shapiro H."/>
            <person name="Tanguay P."/>
            <person name="Tuskan G.A."/>
            <person name="Henrissat B."/>
            <person name="Van de Peer Y."/>
            <person name="Rouze P."/>
            <person name="Ellis J.G."/>
            <person name="Dodds P.N."/>
            <person name="Schein J.E."/>
            <person name="Zhong S."/>
            <person name="Hamelin R.C."/>
            <person name="Grigoriev I.V."/>
            <person name="Szabo L.J."/>
            <person name="Martin F."/>
        </authorList>
    </citation>
    <scope>NUCLEOTIDE SEQUENCE [LARGE SCALE GENOMIC DNA]</scope>
    <source>
        <strain evidence="2">CRL 75-36-700-3 / race SCCL</strain>
    </source>
</reference>
<keyword evidence="2" id="KW-1185">Reference proteome</keyword>
<dbReference type="GeneID" id="10542507"/>
<reference key="1">
    <citation type="submission" date="2007-01" db="EMBL/GenBank/DDBJ databases">
        <title>The Genome Sequence of Puccinia graminis f. sp. tritici Strain CRL 75-36-700-3.</title>
        <authorList>
            <consortium name="The Broad Institute Genome Sequencing Platform"/>
            <person name="Birren B."/>
            <person name="Lander E."/>
            <person name="Galagan J."/>
            <person name="Nusbaum C."/>
            <person name="Devon K."/>
            <person name="Cuomo C."/>
            <person name="Jaffe D."/>
            <person name="Butler J."/>
            <person name="Alvarez P."/>
            <person name="Gnerre S."/>
            <person name="Grabherr M."/>
            <person name="Mauceli E."/>
            <person name="Brockman W."/>
            <person name="Young S."/>
            <person name="LaButti K."/>
            <person name="Sykes S."/>
            <person name="DeCaprio D."/>
            <person name="Crawford M."/>
            <person name="Koehrsen M."/>
            <person name="Engels R."/>
            <person name="Montgomery P."/>
            <person name="Pearson M."/>
            <person name="Howarth C."/>
            <person name="Larson L."/>
            <person name="White J."/>
            <person name="Zeng Q."/>
            <person name="Kodira C."/>
            <person name="Yandava C."/>
            <person name="Alvarado L."/>
            <person name="O'Leary S."/>
            <person name="Szabo L."/>
            <person name="Dean R."/>
            <person name="Schein J."/>
        </authorList>
    </citation>
    <scope>NUCLEOTIDE SEQUENCE</scope>
    <source>
        <strain>CRL 75-36-700-3</strain>
    </source>
</reference>
<proteinExistence type="predicted"/>
<protein>
    <submittedName>
        <fullName evidence="1">Uncharacterized protein</fullName>
    </submittedName>
</protein>
<dbReference type="HOGENOM" id="CLU_1678786_0_0_1"/>
<name>E3L8B9_PUCGT</name>
<dbReference type="EMBL" id="DS178373">
    <property type="protein sequence ID" value="EFP92794.1"/>
    <property type="molecule type" value="Genomic_DNA"/>
</dbReference>
<sequence length="157" mass="17523">MGLKVLQTSSGAPRLCRLDISSKRRSRKDPYQKKQIYCWPIHDTLPELMAKAFAVQFCVVESLYALGLQFIGYIYAISASDSSLLSQAKAMHLGCSYPDRINMQDCFLLDASVPAFILYYTLEVRLAGHHAQPRSLGSRRFCSSESLGQVRPKASAV</sequence>
<evidence type="ECO:0000313" key="1">
    <source>
        <dbReference type="EMBL" id="EFP92794.1"/>
    </source>
</evidence>
<dbReference type="AlphaFoldDB" id="E3L8B9"/>